<keyword evidence="7" id="KW-1185">Reference proteome</keyword>
<keyword evidence="2" id="KW-0053">Apoptosis</keyword>
<feature type="compositionally biased region" description="Basic and acidic residues" evidence="3">
    <location>
        <begin position="401"/>
        <end position="415"/>
    </location>
</feature>
<evidence type="ECO:0000259" key="5">
    <source>
        <dbReference type="Pfam" id="PF00452"/>
    </source>
</evidence>
<dbReference type="Gene3D" id="1.10.437.10">
    <property type="entry name" value="Blc2-like"/>
    <property type="match status" value="1"/>
</dbReference>
<dbReference type="Proteomes" id="UP000000539">
    <property type="component" value="Chromosome 1"/>
</dbReference>
<evidence type="ECO:0000313" key="6">
    <source>
        <dbReference type="Ensembl" id="ENSGALP00010017171.1"/>
    </source>
</evidence>
<dbReference type="InterPro" id="IPR036834">
    <property type="entry name" value="Bcl-2-like_sf"/>
</dbReference>
<sequence length="455" mass="49556">MASSTAVPVGFHYETKYVVLSYLGLLSQEKPQEHPPASTQGTQQQLTAQHASEKEALEKIKIEIEEELKHLDEEILEAFTTTGFDCHTSPVFSPVNPESSIEDCLAHLGEKVSQELKEHLHKALESLLSKPVTYQEYRERTQETAAHASGWNKVLVPLVLLQQFLMELTRRGQEPLSALVNFGVTYLEDYSADYIIQQGGWGTVFSLESEEEEYPGLIAEDSNDIYILTSDNSGQVSPPESPTVTTSWQSESLPVSLSASQSWHTESLPVSLGPESWQQVAMDPEEVKSLDSNGGAEERSENNSSNSDIVHVEKEEIPEGIEEAVVSAVAAETVQAAFPETPASLQEVKPQAEIVAVEKAHPSARRTKQEEKGKVAEELVEPEIPALSKPVPKLTPSEGKATPEPEKILLPGEKKVGKEGPLEEIEGKSILLYGGAAAVAILAVAVGVALALRKK</sequence>
<evidence type="ECO:0000256" key="4">
    <source>
        <dbReference type="SAM" id="Phobius"/>
    </source>
</evidence>
<dbReference type="InterPro" id="IPR046371">
    <property type="entry name" value="Bcl-2_BH1-3"/>
</dbReference>
<feature type="compositionally biased region" description="Polar residues" evidence="3">
    <location>
        <begin position="37"/>
        <end position="50"/>
    </location>
</feature>
<protein>
    <submittedName>
        <fullName evidence="6">BCL2 like 13</fullName>
    </submittedName>
</protein>
<dbReference type="AlphaFoldDB" id="A0A8V0YE13"/>
<organism evidence="6 7">
    <name type="scientific">Gallus gallus</name>
    <name type="common">Chicken</name>
    <dbReference type="NCBI Taxonomy" id="9031"/>
    <lineage>
        <taxon>Eukaryota</taxon>
        <taxon>Metazoa</taxon>
        <taxon>Chordata</taxon>
        <taxon>Craniata</taxon>
        <taxon>Vertebrata</taxon>
        <taxon>Euteleostomi</taxon>
        <taxon>Archelosauria</taxon>
        <taxon>Archosauria</taxon>
        <taxon>Dinosauria</taxon>
        <taxon>Saurischia</taxon>
        <taxon>Theropoda</taxon>
        <taxon>Coelurosauria</taxon>
        <taxon>Aves</taxon>
        <taxon>Neognathae</taxon>
        <taxon>Galloanserae</taxon>
        <taxon>Galliformes</taxon>
        <taxon>Phasianidae</taxon>
        <taxon>Phasianinae</taxon>
        <taxon>Gallus</taxon>
    </lineage>
</organism>
<keyword evidence="4" id="KW-0812">Transmembrane</keyword>
<dbReference type="FunFam" id="1.10.437.10:FF:000015">
    <property type="entry name" value="BCL2 like 13"/>
    <property type="match status" value="1"/>
</dbReference>
<keyword evidence="4" id="KW-1133">Transmembrane helix</keyword>
<dbReference type="GO" id="GO:0006915">
    <property type="term" value="P:apoptotic process"/>
    <property type="evidence" value="ECO:0007669"/>
    <property type="project" value="UniProtKB-KW"/>
</dbReference>
<dbReference type="PANTHER" id="PTHR15758:SF2">
    <property type="entry name" value="BCL-2-LIKE PROTEIN 13"/>
    <property type="match status" value="1"/>
</dbReference>
<evidence type="ECO:0000256" key="2">
    <source>
        <dbReference type="ARBA" id="ARBA00022703"/>
    </source>
</evidence>
<dbReference type="SUPFAM" id="SSF56854">
    <property type="entry name" value="Bcl-2 inhibitors of programmed cell death"/>
    <property type="match status" value="1"/>
</dbReference>
<dbReference type="Pfam" id="PF00452">
    <property type="entry name" value="Bcl-2"/>
    <property type="match status" value="1"/>
</dbReference>
<dbReference type="OrthoDB" id="8959856at2759"/>
<dbReference type="GeneTree" id="ENSGT00390000015552"/>
<accession>A0A8V0YE13</accession>
<dbReference type="PROSITE" id="PS50062">
    <property type="entry name" value="BCL2_FAMILY"/>
    <property type="match status" value="1"/>
</dbReference>
<evidence type="ECO:0000256" key="1">
    <source>
        <dbReference type="ARBA" id="ARBA00009458"/>
    </source>
</evidence>
<feature type="region of interest" description="Disordered" evidence="3">
    <location>
        <begin position="229"/>
        <end position="249"/>
    </location>
</feature>
<comment type="similarity">
    <text evidence="1">Belongs to the Bcl-2 family.</text>
</comment>
<keyword evidence="4" id="KW-0472">Membrane</keyword>
<dbReference type="InterPro" id="IPR002475">
    <property type="entry name" value="Bcl2-like"/>
</dbReference>
<keyword evidence="8" id="KW-1267">Proteomics identification</keyword>
<feature type="transmembrane region" description="Helical" evidence="4">
    <location>
        <begin position="430"/>
        <end position="452"/>
    </location>
</feature>
<evidence type="ECO:0000256" key="3">
    <source>
        <dbReference type="SAM" id="MobiDB-lite"/>
    </source>
</evidence>
<evidence type="ECO:0000313" key="7">
    <source>
        <dbReference type="Proteomes" id="UP000000539"/>
    </source>
</evidence>
<evidence type="ECO:0007829" key="8">
    <source>
        <dbReference type="PeptideAtlas" id="A0A8V0YE13"/>
    </source>
</evidence>
<gene>
    <name evidence="6" type="primary">BCL2L13</name>
</gene>
<reference evidence="6" key="1">
    <citation type="submission" date="2020-11" db="EMBL/GenBank/DDBJ databases">
        <title>Gallus gallus (Chicken) genome, bGalGal1, GRCg7b, maternal haplotype autosomes + Z &amp; W.</title>
        <authorList>
            <person name="Warren W."/>
            <person name="Formenti G."/>
            <person name="Fedrigo O."/>
            <person name="Haase B."/>
            <person name="Mountcastle J."/>
            <person name="Balacco J."/>
            <person name="Tracey A."/>
            <person name="Schneider V."/>
            <person name="Okimoto R."/>
            <person name="Cheng H."/>
            <person name="Hawken R."/>
            <person name="Howe K."/>
            <person name="Jarvis E.D."/>
        </authorList>
    </citation>
    <scope>NUCLEOTIDE SEQUENCE [LARGE SCALE GENOMIC DNA]</scope>
    <source>
        <strain evidence="6">Broiler</strain>
    </source>
</reference>
<reference evidence="6" key="2">
    <citation type="submission" date="2025-08" db="UniProtKB">
        <authorList>
            <consortium name="Ensembl"/>
        </authorList>
    </citation>
    <scope>IDENTIFICATION</scope>
    <source>
        <strain evidence="6">broiler</strain>
    </source>
</reference>
<feature type="region of interest" description="Disordered" evidence="3">
    <location>
        <begin position="388"/>
        <end position="415"/>
    </location>
</feature>
<dbReference type="InterPro" id="IPR042398">
    <property type="entry name" value="BCL2L13"/>
</dbReference>
<reference evidence="6" key="3">
    <citation type="submission" date="2025-09" db="UniProtKB">
        <authorList>
            <consortium name="Ensembl"/>
        </authorList>
    </citation>
    <scope>IDENTIFICATION</scope>
    <source>
        <strain evidence="6">broiler</strain>
    </source>
</reference>
<feature type="domain" description="Bcl-2 Bcl-2 homology region 1-3" evidence="5">
    <location>
        <begin position="105"/>
        <end position="201"/>
    </location>
</feature>
<feature type="region of interest" description="Disordered" evidence="3">
    <location>
        <begin position="30"/>
        <end position="52"/>
    </location>
</feature>
<proteinExistence type="evidence at protein level"/>
<dbReference type="PANTHER" id="PTHR15758">
    <property type="entry name" value="BCL-2-LIKE PROTEIN 13"/>
    <property type="match status" value="1"/>
</dbReference>
<dbReference type="GO" id="GO:0042981">
    <property type="term" value="P:regulation of apoptotic process"/>
    <property type="evidence" value="ECO:0007669"/>
    <property type="project" value="InterPro"/>
</dbReference>
<feature type="region of interest" description="Disordered" evidence="3">
    <location>
        <begin position="284"/>
        <end position="310"/>
    </location>
</feature>
<name>A0A8V0YE13_CHICK</name>
<dbReference type="Ensembl" id="ENSGALT00010029540.1">
    <property type="protein sequence ID" value="ENSGALP00010017171.1"/>
    <property type="gene ID" value="ENSGALG00010012343.1"/>
</dbReference>